<feature type="transmembrane region" description="Helical" evidence="14">
    <location>
        <begin position="217"/>
        <end position="241"/>
    </location>
</feature>
<dbReference type="GO" id="GO:0005524">
    <property type="term" value="F:ATP binding"/>
    <property type="evidence" value="ECO:0007669"/>
    <property type="project" value="UniProtKB-KW"/>
</dbReference>
<keyword evidence="17" id="KW-1185">Reference proteome</keyword>
<evidence type="ECO:0000256" key="1">
    <source>
        <dbReference type="ARBA" id="ARBA00000085"/>
    </source>
</evidence>
<dbReference type="InterPro" id="IPR036890">
    <property type="entry name" value="HATPase_C_sf"/>
</dbReference>
<dbReference type="Pfam" id="PF02518">
    <property type="entry name" value="HATPase_c"/>
    <property type="match status" value="1"/>
</dbReference>
<dbReference type="Proteomes" id="UP000432715">
    <property type="component" value="Unassembled WGS sequence"/>
</dbReference>
<dbReference type="PANTHER" id="PTHR45528:SF1">
    <property type="entry name" value="SENSOR HISTIDINE KINASE CPXA"/>
    <property type="match status" value="1"/>
</dbReference>
<proteinExistence type="predicted"/>
<feature type="domain" description="Histidine kinase" evidence="15">
    <location>
        <begin position="473"/>
        <end position="686"/>
    </location>
</feature>
<dbReference type="SUPFAM" id="SSF47384">
    <property type="entry name" value="Homodimeric domain of signal transducing histidine kinase"/>
    <property type="match status" value="1"/>
</dbReference>
<comment type="subcellular location">
    <subcellularLocation>
        <location evidence="2">Cell membrane</location>
        <topology evidence="2">Multi-pass membrane protein</topology>
    </subcellularLocation>
</comment>
<dbReference type="SMART" id="SM00387">
    <property type="entry name" value="HATPase_c"/>
    <property type="match status" value="1"/>
</dbReference>
<dbReference type="InterPro" id="IPR003594">
    <property type="entry name" value="HATPase_dom"/>
</dbReference>
<accession>A0A6I0F282</accession>
<dbReference type="Gene3D" id="1.10.287.130">
    <property type="match status" value="1"/>
</dbReference>
<dbReference type="InterPro" id="IPR003661">
    <property type="entry name" value="HisK_dim/P_dom"/>
</dbReference>
<keyword evidence="10" id="KW-0067">ATP-binding</keyword>
<evidence type="ECO:0000256" key="6">
    <source>
        <dbReference type="ARBA" id="ARBA00022679"/>
    </source>
</evidence>
<comment type="catalytic activity">
    <reaction evidence="1">
        <text>ATP + protein L-histidine = ADP + protein N-phospho-L-histidine.</text>
        <dbReference type="EC" id="2.7.13.3"/>
    </reaction>
</comment>
<evidence type="ECO:0000256" key="8">
    <source>
        <dbReference type="ARBA" id="ARBA00022741"/>
    </source>
</evidence>
<dbReference type="Gene3D" id="3.30.565.10">
    <property type="entry name" value="Histidine kinase-like ATPase, C-terminal domain"/>
    <property type="match status" value="1"/>
</dbReference>
<keyword evidence="8" id="KW-0547">Nucleotide-binding</keyword>
<dbReference type="RefSeq" id="WP_151862019.1">
    <property type="nucleotide sequence ID" value="NZ_WBZC01000057.1"/>
</dbReference>
<evidence type="ECO:0000256" key="2">
    <source>
        <dbReference type="ARBA" id="ARBA00004651"/>
    </source>
</evidence>
<keyword evidence="4" id="KW-1003">Cell membrane</keyword>
<dbReference type="InterPro" id="IPR005467">
    <property type="entry name" value="His_kinase_dom"/>
</dbReference>
<evidence type="ECO:0000256" key="10">
    <source>
        <dbReference type="ARBA" id="ARBA00022840"/>
    </source>
</evidence>
<evidence type="ECO:0000256" key="5">
    <source>
        <dbReference type="ARBA" id="ARBA00022553"/>
    </source>
</evidence>
<evidence type="ECO:0000313" key="16">
    <source>
        <dbReference type="EMBL" id="KAB3531301.1"/>
    </source>
</evidence>
<feature type="transmembrane region" description="Helical" evidence="14">
    <location>
        <begin position="299"/>
        <end position="321"/>
    </location>
</feature>
<dbReference type="AlphaFoldDB" id="A0A6I0F282"/>
<keyword evidence="11 14" id="KW-1133">Transmembrane helix</keyword>
<evidence type="ECO:0000256" key="14">
    <source>
        <dbReference type="SAM" id="Phobius"/>
    </source>
</evidence>
<evidence type="ECO:0000256" key="9">
    <source>
        <dbReference type="ARBA" id="ARBA00022777"/>
    </source>
</evidence>
<dbReference type="GO" id="GO:0005886">
    <property type="term" value="C:plasma membrane"/>
    <property type="evidence" value="ECO:0007669"/>
    <property type="project" value="UniProtKB-SubCell"/>
</dbReference>
<evidence type="ECO:0000256" key="3">
    <source>
        <dbReference type="ARBA" id="ARBA00012438"/>
    </source>
</evidence>
<keyword evidence="7 14" id="KW-0812">Transmembrane</keyword>
<dbReference type="GO" id="GO:0000155">
    <property type="term" value="F:phosphorelay sensor kinase activity"/>
    <property type="evidence" value="ECO:0007669"/>
    <property type="project" value="InterPro"/>
</dbReference>
<dbReference type="Pfam" id="PF00512">
    <property type="entry name" value="HisKA"/>
    <property type="match status" value="1"/>
</dbReference>
<dbReference type="EC" id="2.7.13.3" evidence="3"/>
<dbReference type="FunFam" id="1.10.287.130:FF:000008">
    <property type="entry name" value="Two-component sensor histidine kinase"/>
    <property type="match status" value="1"/>
</dbReference>
<gene>
    <name evidence="16" type="ORF">F8154_12820</name>
</gene>
<evidence type="ECO:0000256" key="12">
    <source>
        <dbReference type="ARBA" id="ARBA00023012"/>
    </source>
</evidence>
<name>A0A6I0F282_9FIRM</name>
<dbReference type="OrthoDB" id="9792991at2"/>
<keyword evidence="9 16" id="KW-0418">Kinase</keyword>
<dbReference type="PANTHER" id="PTHR45528">
    <property type="entry name" value="SENSOR HISTIDINE KINASE CPXA"/>
    <property type="match status" value="1"/>
</dbReference>
<evidence type="ECO:0000256" key="13">
    <source>
        <dbReference type="ARBA" id="ARBA00023136"/>
    </source>
</evidence>
<evidence type="ECO:0000313" key="17">
    <source>
        <dbReference type="Proteomes" id="UP000432715"/>
    </source>
</evidence>
<keyword evidence="12" id="KW-0902">Two-component regulatory system</keyword>
<keyword evidence="6" id="KW-0808">Transferase</keyword>
<dbReference type="SUPFAM" id="SSF55874">
    <property type="entry name" value="ATPase domain of HSP90 chaperone/DNA topoisomerase II/histidine kinase"/>
    <property type="match status" value="1"/>
</dbReference>
<keyword evidence="5" id="KW-0597">Phosphoprotein</keyword>
<dbReference type="EMBL" id="WBZC01000057">
    <property type="protein sequence ID" value="KAB3531301.1"/>
    <property type="molecule type" value="Genomic_DNA"/>
</dbReference>
<reference evidence="16 17" key="1">
    <citation type="submission" date="2019-10" db="EMBL/GenBank/DDBJ databases">
        <title>Alkaliphilus serpentinus sp. nov. and Alkaliphilus pronyensis sp. nov., two novel anaerobic alkaliphilic species isolated from the serpentinized-hosted hydrothermal field of the Prony Bay (New Caledonia).</title>
        <authorList>
            <person name="Postec A."/>
        </authorList>
    </citation>
    <scope>NUCLEOTIDE SEQUENCE [LARGE SCALE GENOMIC DNA]</scope>
    <source>
        <strain evidence="16 17">LacV</strain>
    </source>
</reference>
<feature type="transmembrane region" description="Helical" evidence="14">
    <location>
        <begin position="366"/>
        <end position="383"/>
    </location>
</feature>
<dbReference type="InterPro" id="IPR050398">
    <property type="entry name" value="HssS/ArlS-like"/>
</dbReference>
<keyword evidence="13 14" id="KW-0472">Membrane</keyword>
<feature type="transmembrane region" description="Helical" evidence="14">
    <location>
        <begin position="262"/>
        <end position="279"/>
    </location>
</feature>
<dbReference type="CDD" id="cd00082">
    <property type="entry name" value="HisKA"/>
    <property type="match status" value="1"/>
</dbReference>
<evidence type="ECO:0000256" key="11">
    <source>
        <dbReference type="ARBA" id="ARBA00022989"/>
    </source>
</evidence>
<dbReference type="InterPro" id="IPR036097">
    <property type="entry name" value="HisK_dim/P_sf"/>
</dbReference>
<evidence type="ECO:0000259" key="15">
    <source>
        <dbReference type="PROSITE" id="PS50109"/>
    </source>
</evidence>
<dbReference type="SMART" id="SM00388">
    <property type="entry name" value="HisKA"/>
    <property type="match status" value="1"/>
</dbReference>
<dbReference type="PROSITE" id="PS50109">
    <property type="entry name" value="HIS_KIN"/>
    <property type="match status" value="1"/>
</dbReference>
<comment type="caution">
    <text evidence="16">The sequence shown here is derived from an EMBL/GenBank/DDBJ whole genome shotgun (WGS) entry which is preliminary data.</text>
</comment>
<feature type="transmembrane region" description="Helical" evidence="14">
    <location>
        <begin position="41"/>
        <end position="60"/>
    </location>
</feature>
<evidence type="ECO:0000256" key="7">
    <source>
        <dbReference type="ARBA" id="ARBA00022692"/>
    </source>
</evidence>
<evidence type="ECO:0000256" key="4">
    <source>
        <dbReference type="ARBA" id="ARBA00022475"/>
    </source>
</evidence>
<protein>
    <recommendedName>
        <fullName evidence="3">histidine kinase</fullName>
        <ecNumber evidence="3">2.7.13.3</ecNumber>
    </recommendedName>
</protein>
<sequence length="686" mass="79310">MDTNSNNKVNKKEDLNEETYYKNNDKETLIKETTKSKRTPFSLIMILIIVVISVSAVASFPPLKDYMFSPYNNTAEYLESYDFLRTLTRITSYNQSKINGNGWHDSRFEDIESINYFIKSYDKDITITNIDNSIGEEEAKDSLFYLHIMFDEEGNVSKLEAPNRFDKDVFINRLQYNDEIKKKYANMQILYFVPIDFKNYNDMVTQNMKYYFANPDYLLLIIAIGAIASILLTIITFIMPYSLQSELSISRLFNKLFLEFKIIIWLIALACSAGSIILIDNSSKIFTMVDIIYDANEYFYIIGIPITIIIFVLLYLSIAYTKYIYHKGIKKGLIENSITGRISLHVLRYLKKIVKSLMEIDLNKDVYRKLVLILGVNLLALWMIASTQFFGYILSIAYTIFLFQYLSKLINNVKAINIASLQLSEGSFDIKLEENIGVLSPIAKNLNNIREGFQLAVDKEIKSQKMKTELISNVSHDLKTPLTSIITYIDLLKNEDLSLNKQKEYIEVLDKKSNRLKYLIEDLFEASKANSGNIELNLEEVDIIALFRQTLGEMEEKINSSGLQFKVDTLPEKTICYLDGKRTYRIFENIMSNIIKYSMVNTRVYINIEENEKEVSFIFKNISNYEMNFDPTEITERFTRGDKSRNTEGSGLGLSIAKSFIELQNGKMEINIDGDLFKLTATFPKI</sequence>
<organism evidence="16 17">
    <name type="scientific">Alkaliphilus pronyensis</name>
    <dbReference type="NCBI Taxonomy" id="1482732"/>
    <lineage>
        <taxon>Bacteria</taxon>
        <taxon>Bacillati</taxon>
        <taxon>Bacillota</taxon>
        <taxon>Clostridia</taxon>
        <taxon>Peptostreptococcales</taxon>
        <taxon>Natronincolaceae</taxon>
        <taxon>Alkaliphilus</taxon>
    </lineage>
</organism>